<dbReference type="RefSeq" id="WP_284377612.1">
    <property type="nucleotide sequence ID" value="NZ_BSNN01000004.1"/>
</dbReference>
<keyword evidence="3" id="KW-1185">Reference proteome</keyword>
<evidence type="ECO:0000313" key="2">
    <source>
        <dbReference type="EMBL" id="GLQ35322.1"/>
    </source>
</evidence>
<evidence type="ECO:0000259" key="1">
    <source>
        <dbReference type="Pfam" id="PF00501"/>
    </source>
</evidence>
<name>A0ABQ5VV59_9RHOB</name>
<dbReference type="InterPro" id="IPR045851">
    <property type="entry name" value="AMP-bd_C_sf"/>
</dbReference>
<dbReference type="InterPro" id="IPR042099">
    <property type="entry name" value="ANL_N_sf"/>
</dbReference>
<dbReference type="InterPro" id="IPR000873">
    <property type="entry name" value="AMP-dep_synth/lig_dom"/>
</dbReference>
<reference evidence="3" key="1">
    <citation type="journal article" date="2019" name="Int. J. Syst. Evol. Microbiol.">
        <title>The Global Catalogue of Microorganisms (GCM) 10K type strain sequencing project: providing services to taxonomists for standard genome sequencing and annotation.</title>
        <authorList>
            <consortium name="The Broad Institute Genomics Platform"/>
            <consortium name="The Broad Institute Genome Sequencing Center for Infectious Disease"/>
            <person name="Wu L."/>
            <person name="Ma J."/>
        </authorList>
    </citation>
    <scope>NUCLEOTIDE SEQUENCE [LARGE SCALE GENOMIC DNA]</scope>
    <source>
        <strain evidence="3">NBRC 110140</strain>
    </source>
</reference>
<dbReference type="PANTHER" id="PTHR43845:SF1">
    <property type="entry name" value="BLR5969 PROTEIN"/>
    <property type="match status" value="1"/>
</dbReference>
<sequence>MGRYYSDLETRSEDQRAQDLAQDLPRQVANAQKNSRGYGDTLQGFDPASINSREALAELPVLRKSALVHAQQSIPPFGGYEAVGMDSIHQVFQSPGPIYEMGQRNTDWWRFARFLSALDIGAGDVVQNTFSYHFTPAGMMFENAASAVGATVFPAGPGQTELQARAAADLGVTTYVGTPDYLNSILSKGDELGLDLSKITKAAVSGGPLFPQLRKTYSDRGIKCLQAYATADLGNVAYETIADDGLVVDEGVIVEIVMPGTGIPVADGEIGEVLVTSLNPDYPLLRFATGDLSSVVSGVSACGRTNMRISGWKGRADQATKVKGMFVRPEQIAQFVARHPEVAKARAEVRHDGRNDHLTLCLETDTEESSEFAQSAQAVLKLRADITLCAKGSLPNDGLVIADLRDF</sequence>
<dbReference type="Pfam" id="PF00501">
    <property type="entry name" value="AMP-binding"/>
    <property type="match status" value="1"/>
</dbReference>
<dbReference type="EMBL" id="BSNN01000004">
    <property type="protein sequence ID" value="GLQ35322.1"/>
    <property type="molecule type" value="Genomic_DNA"/>
</dbReference>
<dbReference type="Proteomes" id="UP001156694">
    <property type="component" value="Unassembled WGS sequence"/>
</dbReference>
<evidence type="ECO:0000313" key="3">
    <source>
        <dbReference type="Proteomes" id="UP001156694"/>
    </source>
</evidence>
<dbReference type="SUPFAM" id="SSF56801">
    <property type="entry name" value="Acetyl-CoA synthetase-like"/>
    <property type="match status" value="1"/>
</dbReference>
<dbReference type="Gene3D" id="3.30.300.30">
    <property type="match status" value="1"/>
</dbReference>
<gene>
    <name evidence="2" type="ORF">GCM10007939_16050</name>
</gene>
<accession>A0ABQ5VV59</accession>
<protein>
    <submittedName>
        <fullName evidence="2">AMP-dependent synthetase</fullName>
    </submittedName>
</protein>
<comment type="caution">
    <text evidence="2">The sequence shown here is derived from an EMBL/GenBank/DDBJ whole genome shotgun (WGS) entry which is preliminary data.</text>
</comment>
<feature type="domain" description="AMP-dependent synthetase/ligase" evidence="1">
    <location>
        <begin position="120"/>
        <end position="276"/>
    </location>
</feature>
<organism evidence="2 3">
    <name type="scientific">Amylibacter marinus</name>
    <dbReference type="NCBI Taxonomy" id="1475483"/>
    <lineage>
        <taxon>Bacteria</taxon>
        <taxon>Pseudomonadati</taxon>
        <taxon>Pseudomonadota</taxon>
        <taxon>Alphaproteobacteria</taxon>
        <taxon>Rhodobacterales</taxon>
        <taxon>Paracoccaceae</taxon>
        <taxon>Amylibacter</taxon>
    </lineage>
</organism>
<dbReference type="PANTHER" id="PTHR43845">
    <property type="entry name" value="BLR5969 PROTEIN"/>
    <property type="match status" value="1"/>
</dbReference>
<proteinExistence type="predicted"/>
<dbReference type="Gene3D" id="3.40.50.12780">
    <property type="entry name" value="N-terminal domain of ligase-like"/>
    <property type="match status" value="1"/>
</dbReference>